<evidence type="ECO:0000256" key="1">
    <source>
        <dbReference type="SAM" id="MobiDB-lite"/>
    </source>
</evidence>
<keyword evidence="4" id="KW-1185">Reference proteome</keyword>
<proteinExistence type="predicted"/>
<comment type="caution">
    <text evidence="3">The sequence shown here is derived from an EMBL/GenBank/DDBJ whole genome shotgun (WGS) entry which is preliminary data.</text>
</comment>
<feature type="region of interest" description="Disordered" evidence="1">
    <location>
        <begin position="34"/>
        <end position="63"/>
    </location>
</feature>
<name>A0A838AA11_9PSEU</name>
<evidence type="ECO:0000313" key="3">
    <source>
        <dbReference type="EMBL" id="MBA0125829.1"/>
    </source>
</evidence>
<dbReference type="Pfam" id="PF14230">
    <property type="entry name" value="DUF4333"/>
    <property type="match status" value="1"/>
</dbReference>
<gene>
    <name evidence="3" type="ORF">H0B56_09775</name>
</gene>
<dbReference type="Proteomes" id="UP000582974">
    <property type="component" value="Unassembled WGS sequence"/>
</dbReference>
<accession>A0A838AA11</accession>
<dbReference type="AlphaFoldDB" id="A0A838AA11"/>
<reference evidence="3 4" key="1">
    <citation type="submission" date="2020-07" db="EMBL/GenBank/DDBJ databases">
        <title>Genome of Haloechinothrix sp.</title>
        <authorList>
            <person name="Tang S.-K."/>
            <person name="Yang L."/>
            <person name="Zhu W.-Y."/>
        </authorList>
    </citation>
    <scope>NUCLEOTIDE SEQUENCE [LARGE SCALE GENOMIC DNA]</scope>
    <source>
        <strain evidence="3 4">YIM 98757</strain>
    </source>
</reference>
<dbReference type="InterPro" id="IPR025637">
    <property type="entry name" value="DUF4333"/>
</dbReference>
<dbReference type="EMBL" id="JACCKD010000003">
    <property type="protein sequence ID" value="MBA0125829.1"/>
    <property type="molecule type" value="Genomic_DNA"/>
</dbReference>
<evidence type="ECO:0000313" key="4">
    <source>
        <dbReference type="Proteomes" id="UP000582974"/>
    </source>
</evidence>
<dbReference type="RefSeq" id="WP_180892663.1">
    <property type="nucleotide sequence ID" value="NZ_JACCKD010000003.1"/>
</dbReference>
<organism evidence="3 4">
    <name type="scientific">Haloechinothrix aidingensis</name>
    <dbReference type="NCBI Taxonomy" id="2752311"/>
    <lineage>
        <taxon>Bacteria</taxon>
        <taxon>Bacillati</taxon>
        <taxon>Actinomycetota</taxon>
        <taxon>Actinomycetes</taxon>
        <taxon>Pseudonocardiales</taxon>
        <taxon>Pseudonocardiaceae</taxon>
        <taxon>Haloechinothrix</taxon>
    </lineage>
</organism>
<evidence type="ECO:0000259" key="2">
    <source>
        <dbReference type="Pfam" id="PF14230"/>
    </source>
</evidence>
<feature type="domain" description="DUF4333" evidence="2">
    <location>
        <begin position="62"/>
        <end position="128"/>
    </location>
</feature>
<sequence length="136" mass="14166">MPLPFPNRSTGGAVRGGLLLLVPVVLLVVACAPGESGPGEESRSTRSSAAYEVPDVTSVPERRPPVFDDAAVQDDVHTVLAEDYGIDDLDVVTCPPQQVVAKGNTFTCTAVISGAERSVPITVTSDEGSYTVGRPE</sequence>
<protein>
    <submittedName>
        <fullName evidence="3">DUF4333 domain-containing protein</fullName>
    </submittedName>
</protein>